<dbReference type="SUPFAM" id="SSF51735">
    <property type="entry name" value="NAD(P)-binding Rossmann-fold domains"/>
    <property type="match status" value="1"/>
</dbReference>
<dbReference type="EMBL" id="JAESWB010000355">
    <property type="protein sequence ID" value="MBL4954595.1"/>
    <property type="molecule type" value="Genomic_DNA"/>
</dbReference>
<dbReference type="Pfam" id="PF03720">
    <property type="entry name" value="UDPG_MGDP_dh_C"/>
    <property type="match status" value="1"/>
</dbReference>
<evidence type="ECO:0000256" key="2">
    <source>
        <dbReference type="ARBA" id="ARBA00023027"/>
    </source>
</evidence>
<dbReference type="Pfam" id="PF03721">
    <property type="entry name" value="UDPG_MGDP_dh_N"/>
    <property type="match status" value="1"/>
</dbReference>
<dbReference type="Pfam" id="PF00984">
    <property type="entry name" value="UDPG_MGDP_dh"/>
    <property type="match status" value="1"/>
</dbReference>
<dbReference type="InterPro" id="IPR028359">
    <property type="entry name" value="UDP_ManNAc/GlcNAc_DH"/>
</dbReference>
<dbReference type="PANTHER" id="PTHR43491:SF1">
    <property type="entry name" value="UDP-N-ACETYL-D-MANNOSAMINE DEHYDROGENASE"/>
    <property type="match status" value="1"/>
</dbReference>
<dbReference type="InterPro" id="IPR036220">
    <property type="entry name" value="UDP-Glc/GDP-Man_DH_C_sf"/>
</dbReference>
<keyword evidence="6" id="KW-1185">Reference proteome</keyword>
<accession>A0ABS1TTH0</accession>
<gene>
    <name evidence="5" type="ORF">JK635_20775</name>
</gene>
<dbReference type="InterPro" id="IPR036291">
    <property type="entry name" value="NAD(P)-bd_dom_sf"/>
</dbReference>
<dbReference type="PIRSF" id="PIRSF500136">
    <property type="entry name" value="UDP_ManNAc_DH"/>
    <property type="match status" value="1"/>
</dbReference>
<evidence type="ECO:0000259" key="4">
    <source>
        <dbReference type="SMART" id="SM00984"/>
    </source>
</evidence>
<dbReference type="InterPro" id="IPR001732">
    <property type="entry name" value="UDP-Glc/GDP-Man_DH_N"/>
</dbReference>
<feature type="domain" description="UDP-glucose/GDP-mannose dehydrogenase C-terminal" evidence="4">
    <location>
        <begin position="325"/>
        <end position="420"/>
    </location>
</feature>
<protein>
    <submittedName>
        <fullName evidence="5">Nucleotide sugar dehydrogenase</fullName>
    </submittedName>
</protein>
<dbReference type="Proteomes" id="UP000623967">
    <property type="component" value="Unassembled WGS sequence"/>
</dbReference>
<dbReference type="InterPro" id="IPR017476">
    <property type="entry name" value="UDP-Glc/GDP-Man"/>
</dbReference>
<name>A0ABS1TTH0_9BACI</name>
<evidence type="ECO:0000256" key="1">
    <source>
        <dbReference type="ARBA" id="ARBA00023002"/>
    </source>
</evidence>
<keyword evidence="2" id="KW-0520">NAD</keyword>
<dbReference type="RefSeq" id="WP_202655838.1">
    <property type="nucleotide sequence ID" value="NZ_JAESWB010000355.1"/>
</dbReference>
<reference evidence="5 6" key="1">
    <citation type="submission" date="2021-01" db="EMBL/GenBank/DDBJ databases">
        <title>Genome public.</title>
        <authorList>
            <person name="Liu C."/>
            <person name="Sun Q."/>
        </authorList>
    </citation>
    <scope>NUCLEOTIDE SEQUENCE [LARGE SCALE GENOMIC DNA]</scope>
    <source>
        <strain evidence="5 6">YIM B02564</strain>
    </source>
</reference>
<dbReference type="SMART" id="SM00984">
    <property type="entry name" value="UDPG_MGDP_dh_C"/>
    <property type="match status" value="1"/>
</dbReference>
<comment type="similarity">
    <text evidence="3">Belongs to the UDP-glucose/GDP-mannose dehydrogenase family.</text>
</comment>
<sequence length="436" mass="48342">MDIQDSQRKTETIAVIGLGYVGLPLSVMLGEKGFYVTGIDLDTNRVMKLQQGRSYIGDIDDTTLKKVTDSGHFHATTNFDAIKAVDAIIICVPTPLTQHKTPDVSFIMSAGMEISARLQKGQLVILESSTFPGTSKEVLLPILKKGGLKVGTDFFLANSPERIDPGNKNFRVDEIPKVIGGVTEQCRDKALALYQKIYREVVPVSSTEAAELTKLLENTFRFVNISFINEMAMLCDQLKVDIWEVISAAATKPYGFTPFYPGPGIGGHCIPVDPIYLQWKLQQYETSSAFITISDQINTKMIDYIVTRTEELLKPTQTLSSAKILIYGITYKKDVADIRDSPTLEIMKQFIQKGATVSYHDPYIPQLTILEHSMTSVALTENLLSEMDCVIILTDHSSIPLDKILHHAQLVFDTRNVTKGHQGTAHVVRLGEGDNL</sequence>
<evidence type="ECO:0000256" key="3">
    <source>
        <dbReference type="PIRNR" id="PIRNR000124"/>
    </source>
</evidence>
<evidence type="ECO:0000313" key="5">
    <source>
        <dbReference type="EMBL" id="MBL4954595.1"/>
    </source>
</evidence>
<dbReference type="InterPro" id="IPR008927">
    <property type="entry name" value="6-PGluconate_DH-like_C_sf"/>
</dbReference>
<dbReference type="NCBIfam" id="TIGR03026">
    <property type="entry name" value="NDP-sugDHase"/>
    <property type="match status" value="1"/>
</dbReference>
<dbReference type="PIRSF" id="PIRSF000124">
    <property type="entry name" value="UDPglc_GDPman_dh"/>
    <property type="match status" value="1"/>
</dbReference>
<organism evidence="5 6">
    <name type="scientific">Neobacillus paridis</name>
    <dbReference type="NCBI Taxonomy" id="2803862"/>
    <lineage>
        <taxon>Bacteria</taxon>
        <taxon>Bacillati</taxon>
        <taxon>Bacillota</taxon>
        <taxon>Bacilli</taxon>
        <taxon>Bacillales</taxon>
        <taxon>Bacillaceae</taxon>
        <taxon>Neobacillus</taxon>
    </lineage>
</organism>
<proteinExistence type="inferred from homology"/>
<dbReference type="Gene3D" id="3.40.50.720">
    <property type="entry name" value="NAD(P)-binding Rossmann-like Domain"/>
    <property type="match status" value="2"/>
</dbReference>
<dbReference type="InterPro" id="IPR014026">
    <property type="entry name" value="UDP-Glc/GDP-Man_DH_dimer"/>
</dbReference>
<evidence type="ECO:0000313" key="6">
    <source>
        <dbReference type="Proteomes" id="UP000623967"/>
    </source>
</evidence>
<dbReference type="PANTHER" id="PTHR43491">
    <property type="entry name" value="UDP-N-ACETYL-D-MANNOSAMINE DEHYDROGENASE"/>
    <property type="match status" value="1"/>
</dbReference>
<dbReference type="SUPFAM" id="SSF48179">
    <property type="entry name" value="6-phosphogluconate dehydrogenase C-terminal domain-like"/>
    <property type="match status" value="1"/>
</dbReference>
<dbReference type="SUPFAM" id="SSF52413">
    <property type="entry name" value="UDP-glucose/GDP-mannose dehydrogenase C-terminal domain"/>
    <property type="match status" value="1"/>
</dbReference>
<keyword evidence="1" id="KW-0560">Oxidoreductase</keyword>
<comment type="caution">
    <text evidence="5">The sequence shown here is derived from an EMBL/GenBank/DDBJ whole genome shotgun (WGS) entry which is preliminary data.</text>
</comment>
<dbReference type="InterPro" id="IPR014027">
    <property type="entry name" value="UDP-Glc/GDP-Man_DH_C"/>
</dbReference>